<gene>
    <name evidence="1" type="ORF">LPMP_302290</name>
</gene>
<reference evidence="1 2" key="1">
    <citation type="journal article" date="2015" name="Sci. Rep.">
        <title>The genome of Leishmania panamensis: insights into genomics of the L. (Viannia) subgenus.</title>
        <authorList>
            <person name="Llanes A."/>
            <person name="Restrepo C.M."/>
            <person name="Vecchio G.D."/>
            <person name="Anguizola F.J."/>
            <person name="Lleonart R."/>
        </authorList>
    </citation>
    <scope>NUCLEOTIDE SEQUENCE [LARGE SCALE GENOMIC DNA]</scope>
    <source>
        <strain evidence="1 2">MHOM/PA/94/PSC-1</strain>
    </source>
</reference>
<name>A0A088SF64_LEIPA</name>
<dbReference type="GeneID" id="22577282"/>
<dbReference type="Proteomes" id="UP000063063">
    <property type="component" value="Chromosome 30"/>
</dbReference>
<dbReference type="eggNOG" id="ENOG502SHFK">
    <property type="taxonomic scope" value="Eukaryota"/>
</dbReference>
<dbReference type="KEGG" id="lpan:LPMP_302290"/>
<accession>A0A088SF64</accession>
<organism evidence="1 2">
    <name type="scientific">Leishmania panamensis</name>
    <dbReference type="NCBI Taxonomy" id="5679"/>
    <lineage>
        <taxon>Eukaryota</taxon>
        <taxon>Discoba</taxon>
        <taxon>Euglenozoa</taxon>
        <taxon>Kinetoplastea</taxon>
        <taxon>Metakinetoplastina</taxon>
        <taxon>Trypanosomatida</taxon>
        <taxon>Trypanosomatidae</taxon>
        <taxon>Leishmaniinae</taxon>
        <taxon>Leishmania</taxon>
        <taxon>Leishmania guyanensis species complex</taxon>
    </lineage>
</organism>
<evidence type="ECO:0000313" key="2">
    <source>
        <dbReference type="Proteomes" id="UP000063063"/>
    </source>
</evidence>
<evidence type="ECO:0000313" key="1">
    <source>
        <dbReference type="EMBL" id="AIO00452.1"/>
    </source>
</evidence>
<protein>
    <submittedName>
        <fullName evidence="1">Uncharacterized protein</fullName>
    </submittedName>
</protein>
<dbReference type="EMBL" id="CP009399">
    <property type="protein sequence ID" value="AIO00452.1"/>
    <property type="molecule type" value="Genomic_DNA"/>
</dbReference>
<dbReference type="OrthoDB" id="262399at2759"/>
<sequence length="353" mass="38634">MPSPVAHSAFGADDFKIDSRFLSHMAFLCSPDKPVETSTVVGKYAVSEICVSQAEMADMKMYLDTLRSPGQEQYVSKVAAEMRKAAAKSCNRALAEAADALQEEFSHLKSVFFMRLRSFLVLSVETHKVLGRVVTFPGQISDDYGNNLEEHSENGISPGRVACAHFAESLPTMYIGHSQGSAMAQLCACASGRQAIIFDGATLSELLVHNAVQQKCVRWEPMEDGEKEWHIIHYRTGAFATKQDATVKVTVAAARKIEAEERALQAAAAAEKEAEARAKGEAVNKSAETEGKEVEMWFKKCEWNLIGGIIPQVAQTRFSRTGRYNAKALSDMIVDSTVVMQPAHNPYVCGQSS</sequence>
<dbReference type="VEuPathDB" id="TriTrypDB:LPMP_302290"/>
<keyword evidence="2" id="KW-1185">Reference proteome</keyword>
<dbReference type="RefSeq" id="XP_010701252.1">
    <property type="nucleotide sequence ID" value="XM_010702950.1"/>
</dbReference>
<proteinExistence type="predicted"/>
<dbReference type="VEuPathDB" id="TriTrypDB:LPAL13_300027200"/>
<dbReference type="AlphaFoldDB" id="A0A088SF64"/>